<dbReference type="SMART" id="SM00304">
    <property type="entry name" value="HAMP"/>
    <property type="match status" value="1"/>
</dbReference>
<protein>
    <recommendedName>
        <fullName evidence="3">histidine kinase</fullName>
        <ecNumber evidence="3">2.7.13.3</ecNumber>
    </recommendedName>
</protein>
<dbReference type="InterPro" id="IPR036097">
    <property type="entry name" value="HisK_dim/P_sf"/>
</dbReference>
<keyword evidence="10" id="KW-1133">Transmembrane helix</keyword>
<dbReference type="InterPro" id="IPR003660">
    <property type="entry name" value="HAMP_dom"/>
</dbReference>
<dbReference type="CDD" id="cd00082">
    <property type="entry name" value="HisKA"/>
    <property type="match status" value="1"/>
</dbReference>
<dbReference type="GO" id="GO:0005524">
    <property type="term" value="F:ATP binding"/>
    <property type="evidence" value="ECO:0007669"/>
    <property type="project" value="UniProtKB-KW"/>
</dbReference>
<keyword evidence="6" id="KW-0808">Transferase</keyword>
<organism evidence="13 14">
    <name type="scientific">Oceanidesulfovibrio indonesiensis</name>
    <dbReference type="NCBI Taxonomy" id="54767"/>
    <lineage>
        <taxon>Bacteria</taxon>
        <taxon>Pseudomonadati</taxon>
        <taxon>Thermodesulfobacteriota</taxon>
        <taxon>Desulfovibrionia</taxon>
        <taxon>Desulfovibrionales</taxon>
        <taxon>Desulfovibrionaceae</taxon>
        <taxon>Oceanidesulfovibrio</taxon>
    </lineage>
</organism>
<evidence type="ECO:0000256" key="3">
    <source>
        <dbReference type="ARBA" id="ARBA00012438"/>
    </source>
</evidence>
<evidence type="ECO:0000259" key="12">
    <source>
        <dbReference type="PROSITE" id="PS50885"/>
    </source>
</evidence>
<proteinExistence type="predicted"/>
<evidence type="ECO:0000256" key="7">
    <source>
        <dbReference type="ARBA" id="ARBA00022741"/>
    </source>
</evidence>
<dbReference type="AlphaFoldDB" id="A0A7M3MFG7"/>
<dbReference type="Gene3D" id="3.30.565.10">
    <property type="entry name" value="Histidine kinase-like ATPase, C-terminal domain"/>
    <property type="match status" value="1"/>
</dbReference>
<comment type="catalytic activity">
    <reaction evidence="1">
        <text>ATP + protein L-histidine = ADP + protein N-phospho-L-histidine.</text>
        <dbReference type="EC" id="2.7.13.3"/>
    </reaction>
</comment>
<dbReference type="EMBL" id="QMIE01000006">
    <property type="protein sequence ID" value="TVM17672.1"/>
    <property type="molecule type" value="Genomic_DNA"/>
</dbReference>
<dbReference type="PROSITE" id="PS50885">
    <property type="entry name" value="HAMP"/>
    <property type="match status" value="1"/>
</dbReference>
<evidence type="ECO:0000256" key="2">
    <source>
        <dbReference type="ARBA" id="ARBA00004651"/>
    </source>
</evidence>
<dbReference type="InterPro" id="IPR003661">
    <property type="entry name" value="HisK_dim/P_dom"/>
</dbReference>
<evidence type="ECO:0000256" key="9">
    <source>
        <dbReference type="ARBA" id="ARBA00022840"/>
    </source>
</evidence>
<dbReference type="Pfam" id="PF00672">
    <property type="entry name" value="HAMP"/>
    <property type="match status" value="1"/>
</dbReference>
<dbReference type="GO" id="GO:0005886">
    <property type="term" value="C:plasma membrane"/>
    <property type="evidence" value="ECO:0007669"/>
    <property type="project" value="UniProtKB-SubCell"/>
</dbReference>
<accession>A0A7M3MFG7</accession>
<evidence type="ECO:0000313" key="13">
    <source>
        <dbReference type="EMBL" id="TVM17672.1"/>
    </source>
</evidence>
<dbReference type="InterPro" id="IPR004358">
    <property type="entry name" value="Sig_transdc_His_kin-like_C"/>
</dbReference>
<evidence type="ECO:0000259" key="11">
    <source>
        <dbReference type="PROSITE" id="PS50109"/>
    </source>
</evidence>
<feature type="domain" description="HAMP" evidence="12">
    <location>
        <begin position="170"/>
        <end position="222"/>
    </location>
</feature>
<keyword evidence="10" id="KW-0472">Membrane</keyword>
<dbReference type="InterPro" id="IPR036890">
    <property type="entry name" value="HATPase_C_sf"/>
</dbReference>
<dbReference type="PROSITE" id="PS50109">
    <property type="entry name" value="HIS_KIN"/>
    <property type="match status" value="1"/>
</dbReference>
<dbReference type="RefSeq" id="WP_144302790.1">
    <property type="nucleotide sequence ID" value="NZ_QMIE01000006.1"/>
</dbReference>
<evidence type="ECO:0000313" key="14">
    <source>
        <dbReference type="Proteomes" id="UP000448292"/>
    </source>
</evidence>
<evidence type="ECO:0000256" key="6">
    <source>
        <dbReference type="ARBA" id="ARBA00022679"/>
    </source>
</evidence>
<dbReference type="SUPFAM" id="SSF158472">
    <property type="entry name" value="HAMP domain-like"/>
    <property type="match status" value="1"/>
</dbReference>
<feature type="domain" description="Histidine kinase" evidence="11">
    <location>
        <begin position="230"/>
        <end position="436"/>
    </location>
</feature>
<dbReference type="Gene3D" id="1.10.287.130">
    <property type="match status" value="1"/>
</dbReference>
<reference evidence="13 14" key="1">
    <citation type="submission" date="2018-06" db="EMBL/GenBank/DDBJ databases">
        <title>Complete genome of Desulfovibrio indonesiensis P37SLT.</title>
        <authorList>
            <person name="Crispim J.S."/>
            <person name="Vidigal P.M.P."/>
            <person name="Silva L.C.F."/>
            <person name="Laguardia C.N."/>
            <person name="Araujo L.C."/>
            <person name="Dias R.S."/>
            <person name="Sousa M.P."/>
            <person name="Paula S.O."/>
            <person name="Silva C."/>
        </authorList>
    </citation>
    <scope>NUCLEOTIDE SEQUENCE [LARGE SCALE GENOMIC DNA]</scope>
    <source>
        <strain evidence="13 14">P37SLT</strain>
    </source>
</reference>
<dbReference type="CDD" id="cd06225">
    <property type="entry name" value="HAMP"/>
    <property type="match status" value="1"/>
</dbReference>
<dbReference type="InterPro" id="IPR050980">
    <property type="entry name" value="2C_sensor_his_kinase"/>
</dbReference>
<name>A0A7M3MFG7_9BACT</name>
<keyword evidence="7" id="KW-0547">Nucleotide-binding</keyword>
<dbReference type="Gene3D" id="6.10.340.10">
    <property type="match status" value="1"/>
</dbReference>
<evidence type="ECO:0000256" key="8">
    <source>
        <dbReference type="ARBA" id="ARBA00022777"/>
    </source>
</evidence>
<dbReference type="EC" id="2.7.13.3" evidence="3"/>
<keyword evidence="4" id="KW-1003">Cell membrane</keyword>
<dbReference type="GO" id="GO:0000155">
    <property type="term" value="F:phosphorelay sensor kinase activity"/>
    <property type="evidence" value="ECO:0007669"/>
    <property type="project" value="InterPro"/>
</dbReference>
<dbReference type="SMART" id="SM00387">
    <property type="entry name" value="HATPase_c"/>
    <property type="match status" value="1"/>
</dbReference>
<dbReference type="OrthoDB" id="9815202at2"/>
<keyword evidence="5" id="KW-0597">Phosphoprotein</keyword>
<keyword evidence="14" id="KW-1185">Reference proteome</keyword>
<evidence type="ECO:0000256" key="5">
    <source>
        <dbReference type="ARBA" id="ARBA00022553"/>
    </source>
</evidence>
<feature type="transmembrane region" description="Helical" evidence="10">
    <location>
        <begin position="148"/>
        <end position="169"/>
    </location>
</feature>
<dbReference type="Pfam" id="PF02518">
    <property type="entry name" value="HATPase_c"/>
    <property type="match status" value="1"/>
</dbReference>
<comment type="caution">
    <text evidence="13">The sequence shown here is derived from an EMBL/GenBank/DDBJ whole genome shotgun (WGS) entry which is preliminary data.</text>
</comment>
<dbReference type="SMART" id="SM00388">
    <property type="entry name" value="HisKA"/>
    <property type="match status" value="1"/>
</dbReference>
<gene>
    <name evidence="13" type="ORF">DPQ33_08510</name>
</gene>
<evidence type="ECO:0000256" key="4">
    <source>
        <dbReference type="ARBA" id="ARBA00022475"/>
    </source>
</evidence>
<dbReference type="SUPFAM" id="SSF55874">
    <property type="entry name" value="ATPase domain of HSP90 chaperone/DNA topoisomerase II/histidine kinase"/>
    <property type="match status" value="1"/>
</dbReference>
<dbReference type="PANTHER" id="PTHR44936:SF10">
    <property type="entry name" value="SENSOR PROTEIN RSTB"/>
    <property type="match status" value="1"/>
</dbReference>
<sequence length="436" mass="48578">MLDFLKRCARSLFTRLALILILAAVALHIVTGELFFRFQHDRDTALRRNLVQYAHFLAQELGDPPDRQRAHELGEQLMMRISADGPEQWTAGLEPSRFPAERLRQMLTSGNVEVAGVHGYSRIRVRTGPESSLTFDIFPSPAERQDRYSFRLIFLGVMCFILLTAYILMRYLLRPVRWLTEGAASVRDGCLSCRVSEKSSGELHDLTHTFNQMVARLERVMQSQKGLLLAVSHELRTPLTRLKLQLEMMGDKSAAQAMQEDVHEMELLINSILEAARMQHDVSALKREKTDMVALLADTVRRFAGQPPGVVVDLPAGQLWAEVDQDRVAILVSNLLDNALKYSGQDAEPVELHCASENGDIVITVRDHGIGIPEEAVDRLFEPFFRVDESRTRESGGYGLGLSLCQAIVRAHGGDIAIESRPGAGTTITVTLPAAG</sequence>
<keyword evidence="10" id="KW-0812">Transmembrane</keyword>
<dbReference type="SUPFAM" id="SSF47384">
    <property type="entry name" value="Homodimeric domain of signal transducing histidine kinase"/>
    <property type="match status" value="1"/>
</dbReference>
<dbReference type="FunFam" id="3.30.565.10:FF:000006">
    <property type="entry name" value="Sensor histidine kinase WalK"/>
    <property type="match status" value="1"/>
</dbReference>
<dbReference type="Pfam" id="PF00512">
    <property type="entry name" value="HisKA"/>
    <property type="match status" value="1"/>
</dbReference>
<dbReference type="PANTHER" id="PTHR44936">
    <property type="entry name" value="SENSOR PROTEIN CREC"/>
    <property type="match status" value="1"/>
</dbReference>
<keyword evidence="9" id="KW-0067">ATP-binding</keyword>
<dbReference type="CDD" id="cd00075">
    <property type="entry name" value="HATPase"/>
    <property type="match status" value="1"/>
</dbReference>
<comment type="subcellular location">
    <subcellularLocation>
        <location evidence="2">Cell membrane</location>
        <topology evidence="2">Multi-pass membrane protein</topology>
    </subcellularLocation>
</comment>
<evidence type="ECO:0000256" key="1">
    <source>
        <dbReference type="ARBA" id="ARBA00000085"/>
    </source>
</evidence>
<dbReference type="PRINTS" id="PR00344">
    <property type="entry name" value="BCTRLSENSOR"/>
</dbReference>
<keyword evidence="8" id="KW-0418">Kinase</keyword>
<evidence type="ECO:0000256" key="10">
    <source>
        <dbReference type="SAM" id="Phobius"/>
    </source>
</evidence>
<dbReference type="InterPro" id="IPR003594">
    <property type="entry name" value="HATPase_dom"/>
</dbReference>
<dbReference type="InterPro" id="IPR005467">
    <property type="entry name" value="His_kinase_dom"/>
</dbReference>
<dbReference type="Proteomes" id="UP000448292">
    <property type="component" value="Unassembled WGS sequence"/>
</dbReference>